<proteinExistence type="predicted"/>
<accession>A0A5D3C319</accession>
<dbReference type="Pfam" id="PF24626">
    <property type="entry name" value="SH3_Tf2-1"/>
    <property type="match status" value="1"/>
</dbReference>
<dbReference type="InterPro" id="IPR056924">
    <property type="entry name" value="SH3_Tf2-1"/>
</dbReference>
<evidence type="ECO:0000313" key="2">
    <source>
        <dbReference type="EMBL" id="KAA0040559.1"/>
    </source>
</evidence>
<dbReference type="EMBL" id="SSTE01017321">
    <property type="protein sequence ID" value="KAA0040559.1"/>
    <property type="molecule type" value="Genomic_DNA"/>
</dbReference>
<keyword evidence="3" id="KW-0808">Transferase</keyword>
<comment type="caution">
    <text evidence="3">The sequence shown here is derived from an EMBL/GenBank/DDBJ whole genome shotgun (WGS) entry which is preliminary data.</text>
</comment>
<evidence type="ECO:0000313" key="3">
    <source>
        <dbReference type="EMBL" id="TYK05602.1"/>
    </source>
</evidence>
<organism evidence="3 5">
    <name type="scientific">Cucumis melo var. makuwa</name>
    <name type="common">Oriental melon</name>
    <dbReference type="NCBI Taxonomy" id="1194695"/>
    <lineage>
        <taxon>Eukaryota</taxon>
        <taxon>Viridiplantae</taxon>
        <taxon>Streptophyta</taxon>
        <taxon>Embryophyta</taxon>
        <taxon>Tracheophyta</taxon>
        <taxon>Spermatophyta</taxon>
        <taxon>Magnoliopsida</taxon>
        <taxon>eudicotyledons</taxon>
        <taxon>Gunneridae</taxon>
        <taxon>Pentapetalae</taxon>
        <taxon>rosids</taxon>
        <taxon>fabids</taxon>
        <taxon>Cucurbitales</taxon>
        <taxon>Cucurbitaceae</taxon>
        <taxon>Benincaseae</taxon>
        <taxon>Cucumis</taxon>
    </lineage>
</organism>
<protein>
    <submittedName>
        <fullName evidence="3">Tyrosine aminotransferase-like</fullName>
    </submittedName>
</protein>
<evidence type="ECO:0000259" key="1">
    <source>
        <dbReference type="Pfam" id="PF24626"/>
    </source>
</evidence>
<dbReference type="Proteomes" id="UP000321947">
    <property type="component" value="Unassembled WGS sequence"/>
</dbReference>
<keyword evidence="3" id="KW-0032">Aminotransferase</keyword>
<dbReference type="AlphaFoldDB" id="A0A5D3C319"/>
<reference evidence="4 5" key="1">
    <citation type="submission" date="2019-08" db="EMBL/GenBank/DDBJ databases">
        <title>Draft genome sequences of two oriental melons (Cucumis melo L. var makuwa).</title>
        <authorList>
            <person name="Kwon S.-Y."/>
        </authorList>
    </citation>
    <scope>NUCLEOTIDE SEQUENCE [LARGE SCALE GENOMIC DNA]</scope>
    <source>
        <strain evidence="5">cv. Chang Bougi</strain>
        <strain evidence="4">cv. SW 3</strain>
        <tissue evidence="3">Leaf</tissue>
    </source>
</reference>
<name>A0A5D3C319_CUCMM</name>
<evidence type="ECO:0000313" key="5">
    <source>
        <dbReference type="Proteomes" id="UP000321947"/>
    </source>
</evidence>
<dbReference type="GO" id="GO:0008483">
    <property type="term" value="F:transaminase activity"/>
    <property type="evidence" value="ECO:0007669"/>
    <property type="project" value="UniProtKB-KW"/>
</dbReference>
<dbReference type="OrthoDB" id="1935586at2759"/>
<dbReference type="Proteomes" id="UP000321393">
    <property type="component" value="Unassembled WGS sequence"/>
</dbReference>
<evidence type="ECO:0000313" key="4">
    <source>
        <dbReference type="Proteomes" id="UP000321393"/>
    </source>
</evidence>
<feature type="domain" description="Tf2-1-like SH3-like" evidence="1">
    <location>
        <begin position="44"/>
        <end position="99"/>
    </location>
</feature>
<gene>
    <name evidence="3" type="ORF">E5676_scaffold98G00580</name>
    <name evidence="2" type="ORF">E6C27_scaffold262G001290</name>
</gene>
<dbReference type="EMBL" id="SSTD01013776">
    <property type="protein sequence ID" value="TYK05602.1"/>
    <property type="molecule type" value="Genomic_DNA"/>
</dbReference>
<sequence length="112" mass="13106">MEVEVMADHISKLHQEVKNHLELTNDTYKAAANFHKRLKEYQAGDLVVVYLCKSHFHVGHHSKMINKCIGPFQIFERLDPNAYQLDLQDNMRIRPSFNVLICLLTMLQIPFL</sequence>